<proteinExistence type="predicted"/>
<dbReference type="STRING" id="1855912.LuPra_04664"/>
<gene>
    <name evidence="2" type="ORF">LuPra_04664</name>
</gene>
<dbReference type="PANTHER" id="PTHR14859">
    <property type="entry name" value="CALCOFLUOR WHITE HYPERSENSITIVE PROTEIN PRECURSOR"/>
    <property type="match status" value="1"/>
</dbReference>
<feature type="domain" description="Endonuclease/exonuclease/phosphatase" evidence="1">
    <location>
        <begin position="17"/>
        <end position="236"/>
    </location>
</feature>
<dbReference type="EMBL" id="CP015136">
    <property type="protein sequence ID" value="AMY11414.1"/>
    <property type="molecule type" value="Genomic_DNA"/>
</dbReference>
<reference evidence="2 3" key="1">
    <citation type="journal article" date="2016" name="Genome Announc.">
        <title>First Complete Genome Sequence of a Subdivision 6 Acidobacterium Strain.</title>
        <authorList>
            <person name="Huang S."/>
            <person name="Vieira S."/>
            <person name="Bunk B."/>
            <person name="Riedel T."/>
            <person name="Sproer C."/>
            <person name="Overmann J."/>
        </authorList>
    </citation>
    <scope>NUCLEOTIDE SEQUENCE [LARGE SCALE GENOMIC DNA]</scope>
    <source>
        <strain evidence="3">DSM 100886 HEG_-6_39</strain>
    </source>
</reference>
<dbReference type="Gene3D" id="3.60.10.10">
    <property type="entry name" value="Endonuclease/exonuclease/phosphatase"/>
    <property type="match status" value="1"/>
</dbReference>
<dbReference type="GO" id="GO:0004527">
    <property type="term" value="F:exonuclease activity"/>
    <property type="evidence" value="ECO:0007669"/>
    <property type="project" value="UniProtKB-KW"/>
</dbReference>
<dbReference type="Proteomes" id="UP000076079">
    <property type="component" value="Chromosome"/>
</dbReference>
<keyword evidence="2" id="KW-0255">Endonuclease</keyword>
<dbReference type="GO" id="GO:0006506">
    <property type="term" value="P:GPI anchor biosynthetic process"/>
    <property type="evidence" value="ECO:0007669"/>
    <property type="project" value="TreeGrafter"/>
</dbReference>
<dbReference type="InterPro" id="IPR036691">
    <property type="entry name" value="Endo/exonu/phosph_ase_sf"/>
</dbReference>
<evidence type="ECO:0000259" key="1">
    <source>
        <dbReference type="Pfam" id="PF03372"/>
    </source>
</evidence>
<dbReference type="RefSeq" id="WP_110172962.1">
    <property type="nucleotide sequence ID" value="NZ_CP015136.1"/>
</dbReference>
<sequence>MTQHAHPRPHARHLRLATYNIHKCRGMDGRTRVDRIVDVLASLDADVIALQEVVGGGPEEDGQAAALGAQLGMGWVMDSVRLLRGKAYGNVVLSRLPIAQTHQCNLSCDKREPRGCMRVDVDVHGQALHVFNVHLGTAVSERRSQAPRLAEFVADRGVPGPKVLLGDFNEWVKGLTSKTLGAMLEGVDLTQHLRRRRTYPGVLPMFHLDHIYTAGGLVVEKVTLPRNRLTLVASDHLPLVADVRMPH</sequence>
<dbReference type="GO" id="GO:0016020">
    <property type="term" value="C:membrane"/>
    <property type="evidence" value="ECO:0007669"/>
    <property type="project" value="GOC"/>
</dbReference>
<evidence type="ECO:0000313" key="3">
    <source>
        <dbReference type="Proteomes" id="UP000076079"/>
    </source>
</evidence>
<dbReference type="KEGG" id="abac:LuPra_04664"/>
<keyword evidence="2" id="KW-0378">Hydrolase</keyword>
<name>A0A143PUD1_LUTPR</name>
<dbReference type="InterPro" id="IPR051916">
    <property type="entry name" value="GPI-anchor_lipid_remodeler"/>
</dbReference>
<dbReference type="AlphaFoldDB" id="A0A143PUD1"/>
<dbReference type="Pfam" id="PF03372">
    <property type="entry name" value="Exo_endo_phos"/>
    <property type="match status" value="1"/>
</dbReference>
<evidence type="ECO:0000313" key="2">
    <source>
        <dbReference type="EMBL" id="AMY11414.1"/>
    </source>
</evidence>
<dbReference type="OrthoDB" id="9793162at2"/>
<reference evidence="3" key="2">
    <citation type="submission" date="2016-04" db="EMBL/GenBank/DDBJ databases">
        <title>First Complete Genome Sequence of a Subdivision 6 Acidobacterium.</title>
        <authorList>
            <person name="Huang S."/>
            <person name="Vieira S."/>
            <person name="Bunk B."/>
            <person name="Riedel T."/>
            <person name="Sproeer C."/>
            <person name="Overmann J."/>
        </authorList>
    </citation>
    <scope>NUCLEOTIDE SEQUENCE [LARGE SCALE GENOMIC DNA]</scope>
    <source>
        <strain evidence="3">DSM 100886 HEG_-6_39</strain>
    </source>
</reference>
<organism evidence="2 3">
    <name type="scientific">Luteitalea pratensis</name>
    <dbReference type="NCBI Taxonomy" id="1855912"/>
    <lineage>
        <taxon>Bacteria</taxon>
        <taxon>Pseudomonadati</taxon>
        <taxon>Acidobacteriota</taxon>
        <taxon>Vicinamibacteria</taxon>
        <taxon>Vicinamibacterales</taxon>
        <taxon>Vicinamibacteraceae</taxon>
        <taxon>Luteitalea</taxon>
    </lineage>
</organism>
<keyword evidence="2" id="KW-0269">Exonuclease</keyword>
<keyword evidence="3" id="KW-1185">Reference proteome</keyword>
<keyword evidence="2" id="KW-0540">Nuclease</keyword>
<dbReference type="SUPFAM" id="SSF56219">
    <property type="entry name" value="DNase I-like"/>
    <property type="match status" value="1"/>
</dbReference>
<dbReference type="PANTHER" id="PTHR14859:SF1">
    <property type="entry name" value="PGAP2-INTERACTING PROTEIN"/>
    <property type="match status" value="1"/>
</dbReference>
<accession>A0A143PUD1</accession>
<dbReference type="InterPro" id="IPR005135">
    <property type="entry name" value="Endo/exonuclease/phosphatase"/>
</dbReference>
<dbReference type="GO" id="GO:0004519">
    <property type="term" value="F:endonuclease activity"/>
    <property type="evidence" value="ECO:0007669"/>
    <property type="project" value="UniProtKB-KW"/>
</dbReference>
<protein>
    <submittedName>
        <fullName evidence="2">Endonuclease/Exonuclease/phosphatase family protein</fullName>
    </submittedName>
</protein>